<feature type="transmembrane region" description="Helical" evidence="1">
    <location>
        <begin position="346"/>
        <end position="367"/>
    </location>
</feature>
<feature type="transmembrane region" description="Helical" evidence="1">
    <location>
        <begin position="196"/>
        <end position="217"/>
    </location>
</feature>
<dbReference type="OrthoDB" id="2567457at2759"/>
<dbReference type="PANTHER" id="PTHR34846:SF11">
    <property type="entry name" value="4-CARBOXYMUCONOLACTONE DECARBOXYLASE FAMILY PROTEIN (AFU_ORTHOLOGUE AFUA_6G11590)"/>
    <property type="match status" value="1"/>
</dbReference>
<evidence type="ECO:0000313" key="2">
    <source>
        <dbReference type="EMBL" id="KIW54464.1"/>
    </source>
</evidence>
<feature type="transmembrane region" description="Helical" evidence="1">
    <location>
        <begin position="275"/>
        <end position="294"/>
    </location>
</feature>
<organism evidence="2 3">
    <name type="scientific">Exophiala xenobiotica</name>
    <dbReference type="NCBI Taxonomy" id="348802"/>
    <lineage>
        <taxon>Eukaryota</taxon>
        <taxon>Fungi</taxon>
        <taxon>Dikarya</taxon>
        <taxon>Ascomycota</taxon>
        <taxon>Pezizomycotina</taxon>
        <taxon>Eurotiomycetes</taxon>
        <taxon>Chaetothyriomycetidae</taxon>
        <taxon>Chaetothyriales</taxon>
        <taxon>Herpotrichiellaceae</taxon>
        <taxon>Exophiala</taxon>
    </lineage>
</organism>
<keyword evidence="3" id="KW-1185">Reference proteome</keyword>
<dbReference type="Gene3D" id="1.20.1290.10">
    <property type="entry name" value="AhpD-like"/>
    <property type="match status" value="1"/>
</dbReference>
<dbReference type="InterPro" id="IPR029032">
    <property type="entry name" value="AhpD-like"/>
</dbReference>
<dbReference type="GeneID" id="25328728"/>
<reference evidence="2 3" key="1">
    <citation type="submission" date="2015-01" db="EMBL/GenBank/DDBJ databases">
        <title>The Genome Sequence of Exophiala xenobiotica CBS118157.</title>
        <authorList>
            <consortium name="The Broad Institute Genomics Platform"/>
            <person name="Cuomo C."/>
            <person name="de Hoog S."/>
            <person name="Gorbushina A."/>
            <person name="Stielow B."/>
            <person name="Teixiera M."/>
            <person name="Abouelleil A."/>
            <person name="Chapman S.B."/>
            <person name="Priest M."/>
            <person name="Young S.K."/>
            <person name="Wortman J."/>
            <person name="Nusbaum C."/>
            <person name="Birren B."/>
        </authorList>
    </citation>
    <scope>NUCLEOTIDE SEQUENCE [LARGE SCALE GENOMIC DNA]</scope>
    <source>
        <strain evidence="2 3">CBS 118157</strain>
    </source>
</reference>
<dbReference type="HOGENOM" id="CLU_748094_0_0_1"/>
<keyword evidence="1" id="KW-0472">Membrane</keyword>
<keyword evidence="1" id="KW-1133">Transmembrane helix</keyword>
<dbReference type="AlphaFoldDB" id="A0A0D2F3J8"/>
<accession>A0A0D2F3J8</accession>
<gene>
    <name evidence="2" type="ORF">PV05_06820</name>
</gene>
<protein>
    <recommendedName>
        <fullName evidence="4">Carboxymuconolactone decarboxylase-like domain-containing protein</fullName>
    </recommendedName>
</protein>
<evidence type="ECO:0000256" key="1">
    <source>
        <dbReference type="SAM" id="Phobius"/>
    </source>
</evidence>
<dbReference type="SUPFAM" id="SSF69118">
    <property type="entry name" value="AhpD-like"/>
    <property type="match status" value="1"/>
</dbReference>
<dbReference type="PANTHER" id="PTHR34846">
    <property type="entry name" value="4-CARBOXYMUCONOLACTONE DECARBOXYLASE FAMILY PROTEIN (AFU_ORTHOLOGUE AFUA_6G11590)"/>
    <property type="match status" value="1"/>
</dbReference>
<dbReference type="STRING" id="348802.A0A0D2F3J8"/>
<feature type="transmembrane region" description="Helical" evidence="1">
    <location>
        <begin position="237"/>
        <end position="255"/>
    </location>
</feature>
<dbReference type="RefSeq" id="XP_013315048.1">
    <property type="nucleotide sequence ID" value="XM_013459594.1"/>
</dbReference>
<keyword evidence="1" id="KW-0812">Transmembrane</keyword>
<proteinExistence type="predicted"/>
<dbReference type="EMBL" id="KN847320">
    <property type="protein sequence ID" value="KIW54464.1"/>
    <property type="molecule type" value="Genomic_DNA"/>
</dbReference>
<evidence type="ECO:0008006" key="4">
    <source>
        <dbReference type="Google" id="ProtNLM"/>
    </source>
</evidence>
<dbReference type="Proteomes" id="UP000054342">
    <property type="component" value="Unassembled WGS sequence"/>
</dbReference>
<evidence type="ECO:0000313" key="3">
    <source>
        <dbReference type="Proteomes" id="UP000054342"/>
    </source>
</evidence>
<sequence length="370" mass="40618">MSNRLGLTPPTKLTDEQKPVHELFGDYTNARYDGAPQTSLEDGTLIGPFGILLHHPQLGEPFYRLAQGLRMIPGLSSYGREVVIAVAGARSQAAYENYAHAIIANGEGISEAELHEIHAGRCPETLTEEGKVAFELATALGRPGILEQAIWDKAVKVLGRDGAAAAVHYTGFYSYVGIVLNGFDAKTATRTHIQPFINAIFFGGAFMSFMAVAYVPAFVEDRATFANERANGLVGPLTFAIANFLIGLPFLVFDYTDLLRRHLLVVQLSARRRRLLDYVFHYIDYQAYVFQGMMVNEFKHRGYSCSRNADGSFYCNYQSPSNSEGKIDGAAVLESFNIAIDQTGTWGGIIVGIIAGYRVLGSIALRLRKD</sequence>
<name>A0A0D2F3J8_9EURO</name>